<protein>
    <submittedName>
        <fullName evidence="2">Uncharacterized protein</fullName>
    </submittedName>
</protein>
<evidence type="ECO:0000313" key="3">
    <source>
        <dbReference type="Proteomes" id="UP001196413"/>
    </source>
</evidence>
<dbReference type="EMBL" id="JAHQIW010003527">
    <property type="protein sequence ID" value="KAJ1358951.1"/>
    <property type="molecule type" value="Genomic_DNA"/>
</dbReference>
<keyword evidence="3" id="KW-1185">Reference proteome</keyword>
<evidence type="ECO:0000313" key="2">
    <source>
        <dbReference type="EMBL" id="KAJ1358951.1"/>
    </source>
</evidence>
<dbReference type="AlphaFoldDB" id="A0AAD5N2N4"/>
<gene>
    <name evidence="2" type="ORF">KIN20_017536</name>
</gene>
<proteinExistence type="predicted"/>
<evidence type="ECO:0000256" key="1">
    <source>
        <dbReference type="SAM" id="MobiDB-lite"/>
    </source>
</evidence>
<comment type="caution">
    <text evidence="2">The sequence shown here is derived from an EMBL/GenBank/DDBJ whole genome shotgun (WGS) entry which is preliminary data.</text>
</comment>
<organism evidence="2 3">
    <name type="scientific">Parelaphostrongylus tenuis</name>
    <name type="common">Meningeal worm</name>
    <dbReference type="NCBI Taxonomy" id="148309"/>
    <lineage>
        <taxon>Eukaryota</taxon>
        <taxon>Metazoa</taxon>
        <taxon>Ecdysozoa</taxon>
        <taxon>Nematoda</taxon>
        <taxon>Chromadorea</taxon>
        <taxon>Rhabditida</taxon>
        <taxon>Rhabditina</taxon>
        <taxon>Rhabditomorpha</taxon>
        <taxon>Strongyloidea</taxon>
        <taxon>Metastrongylidae</taxon>
        <taxon>Parelaphostrongylus</taxon>
    </lineage>
</organism>
<feature type="region of interest" description="Disordered" evidence="1">
    <location>
        <begin position="129"/>
        <end position="164"/>
    </location>
</feature>
<sequence>MLLSCRRLPLHSRKAFLSSISAASETARRGDKTSDGGGDVDPSIAYTMFGNIRKPKRSVFHYTDRKSGVGYSDFSNTIYPDRPYIWPPLRNVFRINLYVSAVLFLLAFFDYEWFLEQFNSLGKRMKPEASQLQDEEMPADNASVSADSKSDVDSSASSTAKPKKKRIGFRERRIIEYEDRIRLYSTPDKIFRYFATLKLPVFSNDCTLVSTVLHIC</sequence>
<name>A0AAD5N2N4_PARTN</name>
<feature type="compositionally biased region" description="Low complexity" evidence="1">
    <location>
        <begin position="139"/>
        <end position="160"/>
    </location>
</feature>
<dbReference type="Proteomes" id="UP001196413">
    <property type="component" value="Unassembled WGS sequence"/>
</dbReference>
<accession>A0AAD5N2N4</accession>
<reference evidence="2" key="1">
    <citation type="submission" date="2021-06" db="EMBL/GenBank/DDBJ databases">
        <title>Parelaphostrongylus tenuis whole genome reference sequence.</title>
        <authorList>
            <person name="Garwood T.J."/>
            <person name="Larsen P.A."/>
            <person name="Fountain-Jones N.M."/>
            <person name="Garbe J.R."/>
            <person name="Macchietto M.G."/>
            <person name="Kania S.A."/>
            <person name="Gerhold R.W."/>
            <person name="Richards J.E."/>
            <person name="Wolf T.M."/>
        </authorList>
    </citation>
    <scope>NUCLEOTIDE SEQUENCE</scope>
    <source>
        <strain evidence="2">MNPRO001-30</strain>
        <tissue evidence="2">Meninges</tissue>
    </source>
</reference>